<organism evidence="2 3">
    <name type="scientific">Thalassolituus maritimus</name>
    <dbReference type="NCBI Taxonomy" id="484498"/>
    <lineage>
        <taxon>Bacteria</taxon>
        <taxon>Pseudomonadati</taxon>
        <taxon>Pseudomonadota</taxon>
        <taxon>Gammaproteobacteria</taxon>
        <taxon>Oceanospirillales</taxon>
        <taxon>Oceanospirillaceae</taxon>
        <taxon>Thalassolituus</taxon>
    </lineage>
</organism>
<keyword evidence="3" id="KW-1185">Reference proteome</keyword>
<gene>
    <name evidence="2" type="ORF">NBRC116585_25870</name>
</gene>
<dbReference type="RefSeq" id="WP_353295689.1">
    <property type="nucleotide sequence ID" value="NZ_BAABWH010000007.1"/>
</dbReference>
<comment type="caution">
    <text evidence="2">The sequence shown here is derived from an EMBL/GenBank/DDBJ whole genome shotgun (WGS) entry which is preliminary data.</text>
</comment>
<feature type="transmembrane region" description="Helical" evidence="1">
    <location>
        <begin position="6"/>
        <end position="34"/>
    </location>
</feature>
<sequence length="126" mass="14187">MKNHSLITNIFAIINMLLFAPAILAFIDIYLSIYEIIAPVIVTKSGDPIEVAQSLSVALVNQLLLVITVTPAILFVLLLSFKAEYNESWYVRSLKMSSWLMIFTLPFFLFVGLLMLFLSSRAKKNA</sequence>
<reference evidence="2 3" key="1">
    <citation type="submission" date="2024-04" db="EMBL/GenBank/DDBJ databases">
        <title>Draft genome sequence of Thalassolituus maritimus NBRC 116585.</title>
        <authorList>
            <person name="Miyakawa T."/>
            <person name="Kusuya Y."/>
            <person name="Miura T."/>
        </authorList>
    </citation>
    <scope>NUCLEOTIDE SEQUENCE [LARGE SCALE GENOMIC DNA]</scope>
    <source>
        <strain evidence="2 3">5NW40-0001</strain>
    </source>
</reference>
<evidence type="ECO:0000313" key="2">
    <source>
        <dbReference type="EMBL" id="GAA6146469.1"/>
    </source>
</evidence>
<feature type="transmembrane region" description="Helical" evidence="1">
    <location>
        <begin position="99"/>
        <end position="118"/>
    </location>
</feature>
<keyword evidence="1" id="KW-0472">Membrane</keyword>
<evidence type="ECO:0000313" key="3">
    <source>
        <dbReference type="Proteomes" id="UP001481413"/>
    </source>
</evidence>
<feature type="transmembrane region" description="Helical" evidence="1">
    <location>
        <begin position="55"/>
        <end position="79"/>
    </location>
</feature>
<evidence type="ECO:0000256" key="1">
    <source>
        <dbReference type="SAM" id="Phobius"/>
    </source>
</evidence>
<proteinExistence type="predicted"/>
<keyword evidence="1" id="KW-1133">Transmembrane helix</keyword>
<dbReference type="Proteomes" id="UP001481413">
    <property type="component" value="Unassembled WGS sequence"/>
</dbReference>
<dbReference type="EMBL" id="BAABWH010000007">
    <property type="protein sequence ID" value="GAA6146469.1"/>
    <property type="molecule type" value="Genomic_DNA"/>
</dbReference>
<protein>
    <submittedName>
        <fullName evidence="2">Uncharacterized protein</fullName>
    </submittedName>
</protein>
<accession>A0ABQ0A258</accession>
<keyword evidence="1" id="KW-0812">Transmembrane</keyword>
<name>A0ABQ0A258_9GAMM</name>